<feature type="non-terminal residue" evidence="1">
    <location>
        <position position="43"/>
    </location>
</feature>
<gene>
    <name evidence="1" type="ORF">METZ01_LOCUS405087</name>
</gene>
<reference evidence="1" key="1">
    <citation type="submission" date="2018-05" db="EMBL/GenBank/DDBJ databases">
        <authorList>
            <person name="Lanie J.A."/>
            <person name="Ng W.-L."/>
            <person name="Kazmierczak K.M."/>
            <person name="Andrzejewski T.M."/>
            <person name="Davidsen T.M."/>
            <person name="Wayne K.J."/>
            <person name="Tettelin H."/>
            <person name="Glass J.I."/>
            <person name="Rusch D."/>
            <person name="Podicherti R."/>
            <person name="Tsui H.-C.T."/>
            <person name="Winkler M.E."/>
        </authorList>
    </citation>
    <scope>NUCLEOTIDE SEQUENCE</scope>
</reference>
<dbReference type="EMBL" id="UINC01156041">
    <property type="protein sequence ID" value="SVD52233.1"/>
    <property type="molecule type" value="Genomic_DNA"/>
</dbReference>
<sequence>MAEFTLPSNSKVVEGRIYKNVQKLKDSKILKIYRWNPETNDNP</sequence>
<dbReference type="AlphaFoldDB" id="A0A382W0E9"/>
<evidence type="ECO:0000313" key="1">
    <source>
        <dbReference type="EMBL" id="SVD52233.1"/>
    </source>
</evidence>
<protein>
    <submittedName>
        <fullName evidence="1">Uncharacterized protein</fullName>
    </submittedName>
</protein>
<proteinExistence type="predicted"/>
<name>A0A382W0E9_9ZZZZ</name>
<organism evidence="1">
    <name type="scientific">marine metagenome</name>
    <dbReference type="NCBI Taxonomy" id="408172"/>
    <lineage>
        <taxon>unclassified sequences</taxon>
        <taxon>metagenomes</taxon>
        <taxon>ecological metagenomes</taxon>
    </lineage>
</organism>
<accession>A0A382W0E9</accession>